<gene>
    <name evidence="1" type="ORF">I7X13_18845</name>
</gene>
<dbReference type="SUPFAM" id="SSF52833">
    <property type="entry name" value="Thioredoxin-like"/>
    <property type="match status" value="1"/>
</dbReference>
<accession>A0ABS0QCH4</accession>
<evidence type="ECO:0000313" key="1">
    <source>
        <dbReference type="EMBL" id="MBH8560127.1"/>
    </source>
</evidence>
<dbReference type="InterPro" id="IPR036249">
    <property type="entry name" value="Thioredoxin-like_sf"/>
</dbReference>
<sequence length="107" mass="11714">MSTVRRLFVCTNQKSGVGEDVAKALKKELKIQGLKKLLTGGERERVRVQTCNCLDLCKHCKKGPGAALIVYPEGTAYGKVRPADAAELVARHLGLGQVVERLLLRDQ</sequence>
<dbReference type="EMBL" id="JAEDAE010000011">
    <property type="protein sequence ID" value="MBH8560127.1"/>
    <property type="molecule type" value="Genomic_DNA"/>
</dbReference>
<evidence type="ECO:0000313" key="2">
    <source>
        <dbReference type="Proteomes" id="UP000625631"/>
    </source>
</evidence>
<dbReference type="CDD" id="cd02980">
    <property type="entry name" value="TRX_Fd_family"/>
    <property type="match status" value="1"/>
</dbReference>
<dbReference type="RefSeq" id="WP_198067225.1">
    <property type="nucleotide sequence ID" value="NZ_JAEDAD010000001.1"/>
</dbReference>
<dbReference type="Proteomes" id="UP000625631">
    <property type="component" value="Unassembled WGS sequence"/>
</dbReference>
<protein>
    <submittedName>
        <fullName evidence="1">(2Fe-2S) ferredoxin domain-containing protein</fullName>
    </submittedName>
</protein>
<reference evidence="1 2" key="1">
    <citation type="submission" date="2020-12" db="EMBL/GenBank/DDBJ databases">
        <title>Hymenobacter sp.</title>
        <authorList>
            <person name="Kim M.K."/>
        </authorList>
    </citation>
    <scope>NUCLEOTIDE SEQUENCE [LARGE SCALE GENOMIC DNA]</scope>
    <source>
        <strain evidence="1 2">BT442</strain>
    </source>
</reference>
<name>A0ABS0QCH4_9BACT</name>
<keyword evidence="2" id="KW-1185">Reference proteome</keyword>
<comment type="caution">
    <text evidence="1">The sequence shown here is derived from an EMBL/GenBank/DDBJ whole genome shotgun (WGS) entry which is preliminary data.</text>
</comment>
<dbReference type="Gene3D" id="3.40.30.10">
    <property type="entry name" value="Glutaredoxin"/>
    <property type="match status" value="1"/>
</dbReference>
<organism evidence="1 2">
    <name type="scientific">Hymenobacter negativus</name>
    <dbReference type="NCBI Taxonomy" id="2795026"/>
    <lineage>
        <taxon>Bacteria</taxon>
        <taxon>Pseudomonadati</taxon>
        <taxon>Bacteroidota</taxon>
        <taxon>Cytophagia</taxon>
        <taxon>Cytophagales</taxon>
        <taxon>Hymenobacteraceae</taxon>
        <taxon>Hymenobacter</taxon>
    </lineage>
</organism>
<proteinExistence type="predicted"/>